<evidence type="ECO:0000313" key="2">
    <source>
        <dbReference type="EMBL" id="KAK8487780.1"/>
    </source>
</evidence>
<dbReference type="Proteomes" id="UP001396334">
    <property type="component" value="Unassembled WGS sequence"/>
</dbReference>
<feature type="compositionally biased region" description="Gly residues" evidence="1">
    <location>
        <begin position="19"/>
        <end position="34"/>
    </location>
</feature>
<name>A0ABR2A426_9ROSI</name>
<organism evidence="2 3">
    <name type="scientific">Hibiscus sabdariffa</name>
    <name type="common">roselle</name>
    <dbReference type="NCBI Taxonomy" id="183260"/>
    <lineage>
        <taxon>Eukaryota</taxon>
        <taxon>Viridiplantae</taxon>
        <taxon>Streptophyta</taxon>
        <taxon>Embryophyta</taxon>
        <taxon>Tracheophyta</taxon>
        <taxon>Spermatophyta</taxon>
        <taxon>Magnoliopsida</taxon>
        <taxon>eudicotyledons</taxon>
        <taxon>Gunneridae</taxon>
        <taxon>Pentapetalae</taxon>
        <taxon>rosids</taxon>
        <taxon>malvids</taxon>
        <taxon>Malvales</taxon>
        <taxon>Malvaceae</taxon>
        <taxon>Malvoideae</taxon>
        <taxon>Hibiscus</taxon>
    </lineage>
</organism>
<evidence type="ECO:0000313" key="3">
    <source>
        <dbReference type="Proteomes" id="UP001396334"/>
    </source>
</evidence>
<reference evidence="2 3" key="1">
    <citation type="journal article" date="2024" name="G3 (Bethesda)">
        <title>Genome assembly of Hibiscus sabdariffa L. provides insights into metabolisms of medicinal natural products.</title>
        <authorList>
            <person name="Kim T."/>
        </authorList>
    </citation>
    <scope>NUCLEOTIDE SEQUENCE [LARGE SCALE GENOMIC DNA]</scope>
    <source>
        <strain evidence="2">TK-2024</strain>
        <tissue evidence="2">Old leaves</tissue>
    </source>
</reference>
<protein>
    <submittedName>
        <fullName evidence="2">Uncharacterized protein</fullName>
    </submittedName>
</protein>
<sequence length="325" mass="34387">MASGNPSLGNERGEVGQDEGNGGRPPDGVAGTGAGFPSKQDVTMLDSLATKGQSGPPFPTLLVSRDEAIGDQGRMGAKEIVNSVMSFKETLLIHGSPGIGDGSFRETVALGSRFAALAEDFHAGVEVGTESIPVEEDLGVDVSARVEQVGGTGRVPTPPVKEDVEHVLRSCSVANGVWMRALPRERWASFFSLPFLDWCQLLFDPDEGVMDDILRRGGRLVEECSRASSVAKGPQAGRMRASTWSRPRVGKDWSVVVNHVGRGSNGVADALAQRGHGSSMEQVSFSETPDEVACIVENEQLGSFPTTAMSVIDEHEVPFDPGGLS</sequence>
<accession>A0ABR2A426</accession>
<evidence type="ECO:0000256" key="1">
    <source>
        <dbReference type="SAM" id="MobiDB-lite"/>
    </source>
</evidence>
<dbReference type="EMBL" id="JBBPBN010000379">
    <property type="protein sequence ID" value="KAK8487780.1"/>
    <property type="molecule type" value="Genomic_DNA"/>
</dbReference>
<proteinExistence type="predicted"/>
<keyword evidence="3" id="KW-1185">Reference proteome</keyword>
<feature type="region of interest" description="Disordered" evidence="1">
    <location>
        <begin position="1"/>
        <end position="39"/>
    </location>
</feature>
<comment type="caution">
    <text evidence="2">The sequence shown here is derived from an EMBL/GenBank/DDBJ whole genome shotgun (WGS) entry which is preliminary data.</text>
</comment>
<gene>
    <name evidence="2" type="ORF">V6N11_074185</name>
</gene>